<feature type="signal peptide" evidence="4">
    <location>
        <begin position="1"/>
        <end position="19"/>
    </location>
</feature>
<comment type="subcellular location">
    <subcellularLocation>
        <location evidence="1">Cell envelope</location>
    </subcellularLocation>
</comment>
<dbReference type="GO" id="GO:0046677">
    <property type="term" value="P:response to antibiotic"/>
    <property type="evidence" value="ECO:0007669"/>
    <property type="project" value="TreeGrafter"/>
</dbReference>
<dbReference type="Pfam" id="PF25967">
    <property type="entry name" value="RND-MFP_C"/>
    <property type="match status" value="1"/>
</dbReference>
<evidence type="ECO:0000259" key="8">
    <source>
        <dbReference type="Pfam" id="PF25967"/>
    </source>
</evidence>
<dbReference type="InterPro" id="IPR058625">
    <property type="entry name" value="MdtA-like_BSH"/>
</dbReference>
<feature type="domain" description="Multidrug resistance protein MdtA-like C-terminal permuted SH3" evidence="8">
    <location>
        <begin position="297"/>
        <end position="355"/>
    </location>
</feature>
<reference evidence="9" key="2">
    <citation type="submission" date="2020-09" db="EMBL/GenBank/DDBJ databases">
        <authorList>
            <person name="Sun Q."/>
            <person name="Kim S."/>
        </authorList>
    </citation>
    <scope>NUCLEOTIDE SEQUENCE</scope>
    <source>
        <strain evidence="9">KCTC 12368</strain>
    </source>
</reference>
<dbReference type="Gene3D" id="2.40.420.20">
    <property type="match status" value="1"/>
</dbReference>
<dbReference type="RefSeq" id="WP_026235924.1">
    <property type="nucleotide sequence ID" value="NZ_BMWX01000004.1"/>
</dbReference>
<dbReference type="Pfam" id="PF25876">
    <property type="entry name" value="HH_MFP_RND"/>
    <property type="match status" value="1"/>
</dbReference>
<feature type="coiled-coil region" evidence="3">
    <location>
        <begin position="93"/>
        <end position="165"/>
    </location>
</feature>
<dbReference type="Gene3D" id="2.40.50.100">
    <property type="match status" value="1"/>
</dbReference>
<dbReference type="Pfam" id="PF25944">
    <property type="entry name" value="Beta-barrel_RND"/>
    <property type="match status" value="1"/>
</dbReference>
<evidence type="ECO:0000256" key="2">
    <source>
        <dbReference type="ARBA" id="ARBA00009477"/>
    </source>
</evidence>
<sequence length="366" mass="40529">MKKFLGLMLVAAIPAFISACGSEATTQRAPQVISVRATEVAKKHVTGTDVYPGTVIPLMEVEIRPQVTGYITNIYIEDGQEVKKGQKLYEIDRSKYRSSHQQAQANLKSAEANLERVKKDLGRYEELDKQDAIAKQQLDYARADILTAEAQVASAEAQVRSAETDFNYSLMTAPFAGTIGISQVRLGAQVSPGQSLLNTLSSDDPVLVDFVVNEKDVRRFTKMLKAESLPDSTFSIQFSQQDIYPHFGELTTIDRAVGRTSGTINLRVKFPNPDRDLIAGMTVNLIVLNQDIGEQMTIPFKAVTEQMGEYFVYVIDQENTVHQRNVQLGTKVKDEIVIREGLKVGEKIVTEGIQKLREGAKISVDA</sequence>
<dbReference type="InterPro" id="IPR058626">
    <property type="entry name" value="MdtA-like_b-barrel"/>
</dbReference>
<feature type="domain" description="Multidrug resistance protein MdtA-like beta-barrel" evidence="7">
    <location>
        <begin position="205"/>
        <end position="286"/>
    </location>
</feature>
<evidence type="ECO:0000313" key="10">
    <source>
        <dbReference type="Proteomes" id="UP000619457"/>
    </source>
</evidence>
<dbReference type="GO" id="GO:0005886">
    <property type="term" value="C:plasma membrane"/>
    <property type="evidence" value="ECO:0007669"/>
    <property type="project" value="TreeGrafter"/>
</dbReference>
<evidence type="ECO:0000259" key="6">
    <source>
        <dbReference type="Pfam" id="PF25917"/>
    </source>
</evidence>
<comment type="caution">
    <text evidence="9">The sequence shown here is derived from an EMBL/GenBank/DDBJ whole genome shotgun (WGS) entry which is preliminary data.</text>
</comment>
<dbReference type="AlphaFoldDB" id="A0A918UT32"/>
<dbReference type="NCBIfam" id="TIGR01730">
    <property type="entry name" value="RND_mfp"/>
    <property type="match status" value="1"/>
</dbReference>
<accession>A0A918UT32</accession>
<evidence type="ECO:0000259" key="7">
    <source>
        <dbReference type="Pfam" id="PF25944"/>
    </source>
</evidence>
<evidence type="ECO:0000259" key="5">
    <source>
        <dbReference type="Pfam" id="PF25876"/>
    </source>
</evidence>
<dbReference type="InterPro" id="IPR058624">
    <property type="entry name" value="MdtA-like_HH"/>
</dbReference>
<dbReference type="Gene3D" id="1.10.287.470">
    <property type="entry name" value="Helix hairpin bin"/>
    <property type="match status" value="1"/>
</dbReference>
<dbReference type="SUPFAM" id="SSF111369">
    <property type="entry name" value="HlyD-like secretion proteins"/>
    <property type="match status" value="1"/>
</dbReference>
<keyword evidence="4" id="KW-0732">Signal</keyword>
<comment type="similarity">
    <text evidence="2">Belongs to the membrane fusion protein (MFP) (TC 8.A.1) family.</text>
</comment>
<dbReference type="Pfam" id="PF25917">
    <property type="entry name" value="BSH_RND"/>
    <property type="match status" value="1"/>
</dbReference>
<dbReference type="InterPro" id="IPR006143">
    <property type="entry name" value="RND_pump_MFP"/>
</dbReference>
<dbReference type="PANTHER" id="PTHR30158">
    <property type="entry name" value="ACRA/E-RELATED COMPONENT OF DRUG EFFLUX TRANSPORTER"/>
    <property type="match status" value="1"/>
</dbReference>
<evidence type="ECO:0000256" key="3">
    <source>
        <dbReference type="SAM" id="Coils"/>
    </source>
</evidence>
<dbReference type="InterPro" id="IPR058627">
    <property type="entry name" value="MdtA-like_C"/>
</dbReference>
<dbReference type="Gene3D" id="2.40.30.170">
    <property type="match status" value="1"/>
</dbReference>
<evidence type="ECO:0000256" key="4">
    <source>
        <dbReference type="SAM" id="SignalP"/>
    </source>
</evidence>
<protein>
    <submittedName>
        <fullName evidence="9">MexE family multidrug efflux RND transporter periplasmic adaptor subunit</fullName>
    </submittedName>
</protein>
<dbReference type="EMBL" id="BMWX01000004">
    <property type="protein sequence ID" value="GGZ31303.1"/>
    <property type="molecule type" value="Genomic_DNA"/>
</dbReference>
<keyword evidence="3" id="KW-0175">Coiled coil</keyword>
<evidence type="ECO:0000256" key="1">
    <source>
        <dbReference type="ARBA" id="ARBA00004196"/>
    </source>
</evidence>
<dbReference type="GO" id="GO:0022857">
    <property type="term" value="F:transmembrane transporter activity"/>
    <property type="evidence" value="ECO:0007669"/>
    <property type="project" value="InterPro"/>
</dbReference>
<feature type="chain" id="PRO_5037149079" evidence="4">
    <location>
        <begin position="20"/>
        <end position="366"/>
    </location>
</feature>
<gene>
    <name evidence="9" type="ORF">GCM10007049_25450</name>
</gene>
<dbReference type="PROSITE" id="PS51257">
    <property type="entry name" value="PROKAR_LIPOPROTEIN"/>
    <property type="match status" value="1"/>
</dbReference>
<name>A0A918UT32_9BACT</name>
<keyword evidence="10" id="KW-1185">Reference proteome</keyword>
<dbReference type="GO" id="GO:0030313">
    <property type="term" value="C:cell envelope"/>
    <property type="evidence" value="ECO:0007669"/>
    <property type="project" value="UniProtKB-SubCell"/>
</dbReference>
<organism evidence="9 10">
    <name type="scientific">Echinicola pacifica</name>
    <dbReference type="NCBI Taxonomy" id="346377"/>
    <lineage>
        <taxon>Bacteria</taxon>
        <taxon>Pseudomonadati</taxon>
        <taxon>Bacteroidota</taxon>
        <taxon>Cytophagia</taxon>
        <taxon>Cytophagales</taxon>
        <taxon>Cyclobacteriaceae</taxon>
        <taxon>Echinicola</taxon>
    </lineage>
</organism>
<reference evidence="9" key="1">
    <citation type="journal article" date="2014" name="Int. J. Syst. Evol. Microbiol.">
        <title>Complete genome sequence of Corynebacterium casei LMG S-19264T (=DSM 44701T), isolated from a smear-ripened cheese.</title>
        <authorList>
            <consortium name="US DOE Joint Genome Institute (JGI-PGF)"/>
            <person name="Walter F."/>
            <person name="Albersmeier A."/>
            <person name="Kalinowski J."/>
            <person name="Ruckert C."/>
        </authorList>
    </citation>
    <scope>NUCLEOTIDE SEQUENCE</scope>
    <source>
        <strain evidence="9">KCTC 12368</strain>
    </source>
</reference>
<dbReference type="Proteomes" id="UP000619457">
    <property type="component" value="Unassembled WGS sequence"/>
</dbReference>
<proteinExistence type="inferred from homology"/>
<feature type="domain" description="Multidrug resistance protein MdtA-like barrel-sandwich hybrid" evidence="6">
    <location>
        <begin position="60"/>
        <end position="197"/>
    </location>
</feature>
<feature type="domain" description="Multidrug resistance protein MdtA-like alpha-helical hairpin" evidence="5">
    <location>
        <begin position="101"/>
        <end position="169"/>
    </location>
</feature>
<evidence type="ECO:0000313" key="9">
    <source>
        <dbReference type="EMBL" id="GGZ31303.1"/>
    </source>
</evidence>